<keyword evidence="4" id="KW-0677">Repeat</keyword>
<dbReference type="Gene3D" id="1.10.287.1490">
    <property type="match status" value="1"/>
</dbReference>
<evidence type="ECO:0000256" key="4">
    <source>
        <dbReference type="ARBA" id="ARBA00022737"/>
    </source>
</evidence>
<dbReference type="EMBL" id="ML170158">
    <property type="protein sequence ID" value="TDL28209.1"/>
    <property type="molecule type" value="Genomic_DNA"/>
</dbReference>
<dbReference type="InterPro" id="IPR015915">
    <property type="entry name" value="Kelch-typ_b-propeller"/>
</dbReference>
<feature type="compositionally biased region" description="Basic and acidic residues" evidence="7">
    <location>
        <begin position="1068"/>
        <end position="1085"/>
    </location>
</feature>
<dbReference type="SUPFAM" id="SSF117281">
    <property type="entry name" value="Kelch motif"/>
    <property type="match status" value="2"/>
</dbReference>
<keyword evidence="2" id="KW-0880">Kelch repeat</keyword>
<dbReference type="PANTHER" id="PTHR23244:SF456">
    <property type="entry name" value="MULTIPLE EPIDERMAL GROWTH FACTOR-LIKE DOMAINS PROTEIN 8"/>
    <property type="match status" value="1"/>
</dbReference>
<feature type="compositionally biased region" description="Low complexity" evidence="7">
    <location>
        <begin position="367"/>
        <end position="381"/>
    </location>
</feature>
<evidence type="ECO:0000256" key="3">
    <source>
        <dbReference type="ARBA" id="ARBA00022490"/>
    </source>
</evidence>
<keyword evidence="9" id="KW-1185">Reference proteome</keyword>
<feature type="region of interest" description="Disordered" evidence="7">
    <location>
        <begin position="1168"/>
        <end position="1213"/>
    </location>
</feature>
<dbReference type="SUPFAM" id="SSF57997">
    <property type="entry name" value="Tropomyosin"/>
    <property type="match status" value="2"/>
</dbReference>
<dbReference type="Gene3D" id="2.120.10.80">
    <property type="entry name" value="Kelch-type beta propeller"/>
    <property type="match status" value="2"/>
</dbReference>
<feature type="region of interest" description="Disordered" evidence="7">
    <location>
        <begin position="1068"/>
        <end position="1123"/>
    </location>
</feature>
<keyword evidence="3" id="KW-0963">Cytoplasm</keyword>
<protein>
    <recommendedName>
        <fullName evidence="10">Galactose oxidase</fullName>
    </recommendedName>
</protein>
<dbReference type="SMART" id="SM00612">
    <property type="entry name" value="Kelch"/>
    <property type="match status" value="3"/>
</dbReference>
<dbReference type="OrthoDB" id="45365at2759"/>
<feature type="region of interest" description="Disordered" evidence="7">
    <location>
        <begin position="345"/>
        <end position="383"/>
    </location>
</feature>
<dbReference type="GO" id="GO:0051285">
    <property type="term" value="C:cell cortex of cell tip"/>
    <property type="evidence" value="ECO:0007669"/>
    <property type="project" value="TreeGrafter"/>
</dbReference>
<feature type="compositionally biased region" description="Basic and acidic residues" evidence="7">
    <location>
        <begin position="1372"/>
        <end position="1391"/>
    </location>
</feature>
<feature type="region of interest" description="Disordered" evidence="7">
    <location>
        <begin position="410"/>
        <end position="462"/>
    </location>
</feature>
<sequence length="1391" mass="153529">MAYPWSARRLQLPPPILLGKNAPQSTAPSPSPFPRYGHSLPLSATSAGELFLFGGLVRDTVRNDLYIFSSRDIAATLLQTGGEVPSPRVGHASALVSSVLIVWGGDTKTDTKPNTSETQDDGLYLLNLVTREWTRVSIHGPAPAGRYGHAVTMLGTRFFVFGGQVDGEFLNDLWAFDLNSLKSKACWECIKPSSSTEGPARRTGHACISYGDRIFMFGGTDGQYHYNDTWAFDVNTRQWTELKCIGFIPSPREGHAAAIVDDVIYVFGGRGVDGSALGDLAAFKISNQRWYMFQNMGPAPSIRSGHAMASVGTRVFILGGESSTPGKVVDDPGIIHVLDTKHIKYPEASKGAPGPQNATRRPSSAGQTQQQQQQQPPLAQQNSSIVNGARAMSPSSQNQDPEDVRRAISPPAQVRASVKPNGSAASPPFPMNSKGKAPMRPRREGDDHLYNSDDGAGVGNGIDGVAEAIMRERAMSPDQQQAQQQSVRAKSPTNVVPGDPPTRGMSPGGGDQQPMSMASVAMGRNGLAARSPSPVIDRSKPPVDGFYPPGRASPTVGAMNGSQLGHGVRPGSTGNVTADLIRDLKLREAEIEGMRRREAWMKATLRAAAKSGFVYNDPEPEGEAEKRNSISDSVDKKALGAMIMQLKQDRAKIQAEISTHVRDASERVAEMERLRGGAVQEAAYYRAKLAAYEAHAGEDVSRIERQRIADLERQISSLVNDRTQQERKLGELSDQLALQTGLTEQAEARAADAVKRTEFLEESHDRVLQEHADLQQRHEETASSLRDHADRLLAQTSTVEQHEAEREVLHTRLEELTTSKEQHIRALEQARTALSAASGRAEEVEGQWARATDQIADLQNEIAELRSELENRVAETETARMRLTDVENSWAKSREEADTLRAFTTRGLGELLDTHRDLKADEDRAVRGHAEKVRAMESEASSLRKMLREAGQRVDGAQNDLVELRTRNRHLESDQMAIRSQLVGLRTQLANSMTDIGRLRRDLANRDTELRAKSKQASDSEIRLSTLRNYLADSGIMVDEDDLGSRLGDAPSRVLELENKLAERTRLHEEATRELEMTKRGKQDAEAQASVISAQLDRIRSSQSPASNRSGEEGSWEARAQAAERKLTEAEQAHKARLQQMEEDYQLAVHYVKGTEKMMRRMKEELNKQKSLNSKLGTELDAARGNSSTEPGSRLRSVNGRNTPSSDDGHDTLRGQLLDMQRQNQRLTTDNNDLRRRIDSLGQDVENLRNNLVASQREADERLSHVEDLEQEIERLESALTIARGGQSETMLEKLANENTSLKRENEQLSHKIGLLLEVDQPAFGRDRPISGISDRRASHSSSENAMAFEHLSSELDDWQRQLASSMSTRRPLSDFEGRLSPGHERTRSRS</sequence>
<reference evidence="8 9" key="1">
    <citation type="submission" date="2018-06" db="EMBL/GenBank/DDBJ databases">
        <title>A transcriptomic atlas of mushroom development highlights an independent origin of complex multicellularity.</title>
        <authorList>
            <consortium name="DOE Joint Genome Institute"/>
            <person name="Krizsan K."/>
            <person name="Almasi E."/>
            <person name="Merenyi Z."/>
            <person name="Sahu N."/>
            <person name="Viragh M."/>
            <person name="Koszo T."/>
            <person name="Mondo S."/>
            <person name="Kiss B."/>
            <person name="Balint B."/>
            <person name="Kues U."/>
            <person name="Barry K."/>
            <person name="Hegedus J.C."/>
            <person name="Henrissat B."/>
            <person name="Johnson J."/>
            <person name="Lipzen A."/>
            <person name="Ohm R."/>
            <person name="Nagy I."/>
            <person name="Pangilinan J."/>
            <person name="Yan J."/>
            <person name="Xiong Y."/>
            <person name="Grigoriev I.V."/>
            <person name="Hibbett D.S."/>
            <person name="Nagy L.G."/>
        </authorList>
    </citation>
    <scope>NUCLEOTIDE SEQUENCE [LARGE SCALE GENOMIC DNA]</scope>
    <source>
        <strain evidence="8 9">SZMC22713</strain>
    </source>
</reference>
<feature type="compositionally biased region" description="Polar residues" evidence="7">
    <location>
        <begin position="356"/>
        <end position="366"/>
    </location>
</feature>
<feature type="region of interest" description="Disordered" evidence="7">
    <location>
        <begin position="1363"/>
        <end position="1391"/>
    </location>
</feature>
<feature type="compositionally biased region" description="Basic and acidic residues" evidence="7">
    <location>
        <begin position="441"/>
        <end position="451"/>
    </location>
</feature>
<dbReference type="FunFam" id="2.120.10.80:FF:000049">
    <property type="entry name" value="Cell polarity protein (Tea1)"/>
    <property type="match status" value="1"/>
</dbReference>
<evidence type="ECO:0000313" key="8">
    <source>
        <dbReference type="EMBL" id="TDL28209.1"/>
    </source>
</evidence>
<dbReference type="Proteomes" id="UP000294933">
    <property type="component" value="Unassembled WGS sequence"/>
</dbReference>
<gene>
    <name evidence="8" type="ORF">BD410DRAFT_761672</name>
</gene>
<evidence type="ECO:0000256" key="6">
    <source>
        <dbReference type="SAM" id="Coils"/>
    </source>
</evidence>
<dbReference type="InterPro" id="IPR006652">
    <property type="entry name" value="Kelch_1"/>
</dbReference>
<evidence type="ECO:0000256" key="7">
    <source>
        <dbReference type="SAM" id="MobiDB-lite"/>
    </source>
</evidence>
<evidence type="ECO:0000256" key="5">
    <source>
        <dbReference type="ARBA" id="ARBA00023054"/>
    </source>
</evidence>
<comment type="subcellular location">
    <subcellularLocation>
        <location evidence="1">Cytoplasm</location>
    </subcellularLocation>
</comment>
<proteinExistence type="predicted"/>
<feature type="coiled-coil region" evidence="6">
    <location>
        <begin position="933"/>
        <end position="974"/>
    </location>
</feature>
<dbReference type="PANTHER" id="PTHR23244">
    <property type="entry name" value="KELCH REPEAT DOMAIN"/>
    <property type="match status" value="1"/>
</dbReference>
<feature type="region of interest" description="Disordered" evidence="7">
    <location>
        <begin position="474"/>
        <end position="516"/>
    </location>
</feature>
<evidence type="ECO:0000313" key="9">
    <source>
        <dbReference type="Proteomes" id="UP000294933"/>
    </source>
</evidence>
<accession>A0A4Y7QMX7</accession>
<evidence type="ECO:0000256" key="2">
    <source>
        <dbReference type="ARBA" id="ARBA00022441"/>
    </source>
</evidence>
<name>A0A4Y7QMX7_9AGAM</name>
<dbReference type="GO" id="GO:0061245">
    <property type="term" value="P:establishment or maintenance of bipolar cell polarity"/>
    <property type="evidence" value="ECO:0007669"/>
    <property type="project" value="TreeGrafter"/>
</dbReference>
<organism evidence="8 9">
    <name type="scientific">Rickenella mellea</name>
    <dbReference type="NCBI Taxonomy" id="50990"/>
    <lineage>
        <taxon>Eukaryota</taxon>
        <taxon>Fungi</taxon>
        <taxon>Dikarya</taxon>
        <taxon>Basidiomycota</taxon>
        <taxon>Agaricomycotina</taxon>
        <taxon>Agaricomycetes</taxon>
        <taxon>Hymenochaetales</taxon>
        <taxon>Rickenellaceae</taxon>
        <taxon>Rickenella</taxon>
    </lineage>
</organism>
<dbReference type="VEuPathDB" id="FungiDB:BD410DRAFT_761672"/>
<evidence type="ECO:0008006" key="10">
    <source>
        <dbReference type="Google" id="ProtNLM"/>
    </source>
</evidence>
<dbReference type="STRING" id="50990.A0A4Y7QMX7"/>
<keyword evidence="5 6" id="KW-0175">Coiled coil</keyword>
<feature type="coiled-coil region" evidence="6">
    <location>
        <begin position="701"/>
        <end position="886"/>
    </location>
</feature>
<dbReference type="Pfam" id="PF24681">
    <property type="entry name" value="Kelch_KLHDC2_KLHL20_DRC7"/>
    <property type="match status" value="1"/>
</dbReference>
<evidence type="ECO:0000256" key="1">
    <source>
        <dbReference type="ARBA" id="ARBA00004496"/>
    </source>
</evidence>
<feature type="coiled-coil region" evidence="6">
    <location>
        <begin position="1217"/>
        <end position="1312"/>
    </location>
</feature>